<feature type="transmembrane region" description="Helical" evidence="1">
    <location>
        <begin position="247"/>
        <end position="265"/>
    </location>
</feature>
<keyword evidence="1" id="KW-1133">Transmembrane helix</keyword>
<evidence type="ECO:0000256" key="1">
    <source>
        <dbReference type="SAM" id="Phobius"/>
    </source>
</evidence>
<dbReference type="EMBL" id="CP139368">
    <property type="protein sequence ID" value="WPR89019.1"/>
    <property type="molecule type" value="Genomic_DNA"/>
</dbReference>
<gene>
    <name evidence="2" type="ORF">SM116_14820</name>
</gene>
<feature type="transmembrane region" description="Helical" evidence="1">
    <location>
        <begin position="388"/>
        <end position="408"/>
    </location>
</feature>
<dbReference type="Proteomes" id="UP001323798">
    <property type="component" value="Chromosome"/>
</dbReference>
<keyword evidence="3" id="KW-1185">Reference proteome</keyword>
<evidence type="ECO:0000313" key="2">
    <source>
        <dbReference type="EMBL" id="WPR89019.1"/>
    </source>
</evidence>
<proteinExistence type="predicted"/>
<evidence type="ECO:0008006" key="4">
    <source>
        <dbReference type="Google" id="ProtNLM"/>
    </source>
</evidence>
<dbReference type="Gene3D" id="3.40.50.450">
    <property type="match status" value="1"/>
</dbReference>
<protein>
    <recommendedName>
        <fullName evidence="4">SMODS and SLOG-associating 2TM effector domain-containing protein</fullName>
    </recommendedName>
</protein>
<feature type="transmembrane region" description="Helical" evidence="1">
    <location>
        <begin position="420"/>
        <end position="440"/>
    </location>
</feature>
<keyword evidence="1" id="KW-0472">Membrane</keyword>
<reference evidence="2 3" key="1">
    <citation type="submission" date="2023-11" db="EMBL/GenBank/DDBJ databases">
        <title>Genome sequence of Microbacterium rhizosphaerae KACC 19337.</title>
        <authorList>
            <person name="Choi H."/>
            <person name="Kim S."/>
            <person name="Kim Y."/>
            <person name="Kwon S.-W."/>
            <person name="Heo J."/>
        </authorList>
    </citation>
    <scope>NUCLEOTIDE SEQUENCE [LARGE SCALE GENOMIC DNA]</scope>
    <source>
        <strain evidence="2 3">KACC 19337</strain>
    </source>
</reference>
<feature type="transmembrane region" description="Helical" evidence="1">
    <location>
        <begin position="271"/>
        <end position="290"/>
    </location>
</feature>
<name>A0ABZ0SJF5_9MICO</name>
<keyword evidence="1" id="KW-0812">Transmembrane</keyword>
<sequence>MPVELRIGIVGHRWLEDDDVTRGAVAAAVDDLWQRRSNSATANTSVGLTVVSALAEGADRIAAAAAVDRGARLEVVLPLPSADYEKDFQTPESLARYRELLADAASVTALPIRDDRDAAYLEGGMRVVERCDAVIAIWDGEPARGTGGTAEIVAYADAIGRPVRWLRVEPAAGIIGIRERREHPVPDDLGPLSPRAFRALDAYNSQSVRPADAAAGPEDARFFQPYFARADRLAGRYQRWLLRSSQLIYALAVVAVASVAGQLVFFPQERWPAWIEVAALAIITIVLFLGRRLQLLRRWLSARQLAERIRVATVLRSAGMPDPPRWGPVLDDGDWVERAVEELWMRAPDGPVDRSFAQLQNALVTGWLDPQIAYHDSAEARAQSRLRVVVPITVGLFVLSLAAAIMHSLDLFVFEGMPAYWSYVSIIAPTAAAAVSGYVGQREYVRRARRSRQAADTLRAARSSVDRAANPAQLHAVLAAMQPVLAAESQDWSTTTTMHDLEVP</sequence>
<accession>A0ABZ0SJF5</accession>
<dbReference type="SUPFAM" id="SSF102405">
    <property type="entry name" value="MCP/YpsA-like"/>
    <property type="match status" value="1"/>
</dbReference>
<evidence type="ECO:0000313" key="3">
    <source>
        <dbReference type="Proteomes" id="UP001323798"/>
    </source>
</evidence>
<organism evidence="2 3">
    <name type="scientific">Microbacterium rhizosphaerae</name>
    <dbReference type="NCBI Taxonomy" id="1678237"/>
    <lineage>
        <taxon>Bacteria</taxon>
        <taxon>Bacillati</taxon>
        <taxon>Actinomycetota</taxon>
        <taxon>Actinomycetes</taxon>
        <taxon>Micrococcales</taxon>
        <taxon>Microbacteriaceae</taxon>
        <taxon>Microbacterium</taxon>
    </lineage>
</organism>
<dbReference type="RefSeq" id="WP_320941736.1">
    <property type="nucleotide sequence ID" value="NZ_BAABEU010000001.1"/>
</dbReference>